<feature type="compositionally biased region" description="Basic residues" evidence="1">
    <location>
        <begin position="42"/>
        <end position="58"/>
    </location>
</feature>
<gene>
    <name evidence="2" type="ORF">F444_08961</name>
</gene>
<dbReference type="Proteomes" id="UP000028582">
    <property type="component" value="Unassembled WGS sequence"/>
</dbReference>
<dbReference type="CDD" id="cd22852">
    <property type="entry name" value="SMN_C"/>
    <property type="match status" value="1"/>
</dbReference>
<feature type="compositionally biased region" description="Low complexity" evidence="1">
    <location>
        <begin position="186"/>
        <end position="200"/>
    </location>
</feature>
<organism evidence="2 3">
    <name type="scientific">Phytophthora nicotianae P1976</name>
    <dbReference type="NCBI Taxonomy" id="1317066"/>
    <lineage>
        <taxon>Eukaryota</taxon>
        <taxon>Sar</taxon>
        <taxon>Stramenopiles</taxon>
        <taxon>Oomycota</taxon>
        <taxon>Peronosporomycetes</taxon>
        <taxon>Peronosporales</taxon>
        <taxon>Peronosporaceae</taxon>
        <taxon>Phytophthora</taxon>
    </lineage>
</organism>
<name>A0A081A999_PHYNI</name>
<evidence type="ECO:0000256" key="1">
    <source>
        <dbReference type="SAM" id="MobiDB-lite"/>
    </source>
</evidence>
<proteinExistence type="predicted"/>
<sequence length="233" mass="25115">MASTSGSEEASEEQWDDMVIVRAFEEALTDQRARNTTSVKPSGRKHKAVTRSNGKKAARSVSIEEDEEQLGHGHPARSAAADIGMYGQPNAADFAGNAAGFNPFAYQPQQHPQQKQQTSSDVYQAAYAQAYAQLQAQFQATYPAAAPQQPYGQGAQIPAFPAQSSYYPPPPPISSMPTPFPGLHGASAPFSGTTPSTTGSDDGLADVLMAWYQSGYYTGRFQAMQEMKIRGRR</sequence>
<protein>
    <submittedName>
        <fullName evidence="2">Uncharacterized protein</fullName>
    </submittedName>
</protein>
<feature type="compositionally biased region" description="Pro residues" evidence="1">
    <location>
        <begin position="167"/>
        <end position="180"/>
    </location>
</feature>
<feature type="region of interest" description="Disordered" evidence="1">
    <location>
        <begin position="149"/>
        <end position="203"/>
    </location>
</feature>
<evidence type="ECO:0000313" key="2">
    <source>
        <dbReference type="EMBL" id="ETO75460.1"/>
    </source>
</evidence>
<evidence type="ECO:0000313" key="3">
    <source>
        <dbReference type="Proteomes" id="UP000028582"/>
    </source>
</evidence>
<feature type="compositionally biased region" description="Low complexity" evidence="1">
    <location>
        <begin position="149"/>
        <end position="166"/>
    </location>
</feature>
<dbReference type="InterPro" id="IPR047313">
    <property type="entry name" value="SMN_C"/>
</dbReference>
<dbReference type="EMBL" id="ANJA01001661">
    <property type="protein sequence ID" value="ETO75460.1"/>
    <property type="molecule type" value="Genomic_DNA"/>
</dbReference>
<feature type="region of interest" description="Disordered" evidence="1">
    <location>
        <begin position="30"/>
        <end position="83"/>
    </location>
</feature>
<accession>A0A081A999</accession>
<reference evidence="2 3" key="1">
    <citation type="submission" date="2013-11" db="EMBL/GenBank/DDBJ databases">
        <title>The Genome Sequence of Phytophthora parasitica P1976.</title>
        <authorList>
            <consortium name="The Broad Institute Genomics Platform"/>
            <person name="Russ C."/>
            <person name="Tyler B."/>
            <person name="Panabieres F."/>
            <person name="Shan W."/>
            <person name="Tripathy S."/>
            <person name="Grunwald N."/>
            <person name="Machado M."/>
            <person name="Johnson C.S."/>
            <person name="Walker B."/>
            <person name="Young S."/>
            <person name="Zeng Q."/>
            <person name="Gargeya S."/>
            <person name="Fitzgerald M."/>
            <person name="Haas B."/>
            <person name="Abouelleil A."/>
            <person name="Allen A.W."/>
            <person name="Alvarado L."/>
            <person name="Arachchi H.M."/>
            <person name="Berlin A.M."/>
            <person name="Chapman S.B."/>
            <person name="Gainer-Dewar J."/>
            <person name="Goldberg J."/>
            <person name="Griggs A."/>
            <person name="Gujja S."/>
            <person name="Hansen M."/>
            <person name="Howarth C."/>
            <person name="Imamovic A."/>
            <person name="Ireland A."/>
            <person name="Larimer J."/>
            <person name="McCowan C."/>
            <person name="Murphy C."/>
            <person name="Pearson M."/>
            <person name="Poon T.W."/>
            <person name="Priest M."/>
            <person name="Roberts A."/>
            <person name="Saif S."/>
            <person name="Shea T."/>
            <person name="Sisk P."/>
            <person name="Sykes S."/>
            <person name="Wortman J."/>
            <person name="Nusbaum C."/>
            <person name="Birren B."/>
        </authorList>
    </citation>
    <scope>NUCLEOTIDE SEQUENCE [LARGE SCALE GENOMIC DNA]</scope>
    <source>
        <strain evidence="2 3">P1976</strain>
    </source>
</reference>
<dbReference type="OrthoDB" id="197400at2759"/>
<dbReference type="AlphaFoldDB" id="A0A081A999"/>
<comment type="caution">
    <text evidence="2">The sequence shown here is derived from an EMBL/GenBank/DDBJ whole genome shotgun (WGS) entry which is preliminary data.</text>
</comment>